<evidence type="ECO:0000313" key="4">
    <source>
        <dbReference type="Proteomes" id="UP000614490"/>
    </source>
</evidence>
<dbReference type="GO" id="GO:0016020">
    <property type="term" value="C:membrane"/>
    <property type="evidence" value="ECO:0007669"/>
    <property type="project" value="TreeGrafter"/>
</dbReference>
<keyword evidence="1 3" id="KW-0378">Hydrolase</keyword>
<dbReference type="PANTHER" id="PTHR43798:SF31">
    <property type="entry name" value="AB HYDROLASE SUPERFAMILY PROTEIN YCLE"/>
    <property type="match status" value="1"/>
</dbReference>
<dbReference type="InterPro" id="IPR000073">
    <property type="entry name" value="AB_hydrolase_1"/>
</dbReference>
<keyword evidence="4" id="KW-1185">Reference proteome</keyword>
<dbReference type="InterPro" id="IPR050266">
    <property type="entry name" value="AB_hydrolase_sf"/>
</dbReference>
<dbReference type="PANTHER" id="PTHR43798">
    <property type="entry name" value="MONOACYLGLYCEROL LIPASE"/>
    <property type="match status" value="1"/>
</dbReference>
<dbReference type="Gene3D" id="3.40.50.1820">
    <property type="entry name" value="alpha/beta hydrolase"/>
    <property type="match status" value="1"/>
</dbReference>
<dbReference type="SUPFAM" id="SSF53474">
    <property type="entry name" value="alpha/beta-Hydrolases"/>
    <property type="match status" value="1"/>
</dbReference>
<proteinExistence type="predicted"/>
<protein>
    <submittedName>
        <fullName evidence="3">Alpha/beta hydrolase</fullName>
    </submittedName>
</protein>
<dbReference type="RefSeq" id="WP_197315743.1">
    <property type="nucleotide sequence ID" value="NZ_JADZSC010000001.1"/>
</dbReference>
<dbReference type="GO" id="GO:0016787">
    <property type="term" value="F:hydrolase activity"/>
    <property type="evidence" value="ECO:0007669"/>
    <property type="project" value="UniProtKB-KW"/>
</dbReference>
<organism evidence="3 4">
    <name type="scientific">Halobacillus yeomjeoni</name>
    <dbReference type="NCBI Taxonomy" id="311194"/>
    <lineage>
        <taxon>Bacteria</taxon>
        <taxon>Bacillati</taxon>
        <taxon>Bacillota</taxon>
        <taxon>Bacilli</taxon>
        <taxon>Bacillales</taxon>
        <taxon>Bacillaceae</taxon>
        <taxon>Halobacillus</taxon>
    </lineage>
</organism>
<evidence type="ECO:0000313" key="3">
    <source>
        <dbReference type="EMBL" id="MBH0229112.1"/>
    </source>
</evidence>
<comment type="caution">
    <text evidence="3">The sequence shown here is derived from an EMBL/GenBank/DDBJ whole genome shotgun (WGS) entry which is preliminary data.</text>
</comment>
<dbReference type="EMBL" id="JADZSC010000001">
    <property type="protein sequence ID" value="MBH0229112.1"/>
    <property type="molecule type" value="Genomic_DNA"/>
</dbReference>
<evidence type="ECO:0000256" key="1">
    <source>
        <dbReference type="ARBA" id="ARBA00022801"/>
    </source>
</evidence>
<name>A0A931HSS0_9BACI</name>
<dbReference type="AlphaFoldDB" id="A0A931HSS0"/>
<accession>A0A931HSS0</accession>
<dbReference type="InterPro" id="IPR029058">
    <property type="entry name" value="AB_hydrolase_fold"/>
</dbReference>
<reference evidence="3 4" key="1">
    <citation type="journal article" date="2005" name="Int. J. Syst. Evol. Microbiol.">
        <title>Halobacillus yeomjeoni sp. nov., isolated from a marine solar saltern in Korea.</title>
        <authorList>
            <person name="Yoon J.H."/>
            <person name="Kang S.J."/>
            <person name="Lee C.H."/>
            <person name="Oh H.W."/>
            <person name="Oh T.K."/>
        </authorList>
    </citation>
    <scope>NUCLEOTIDE SEQUENCE [LARGE SCALE GENOMIC DNA]</scope>
    <source>
        <strain evidence="3 4">KCTC 3957</strain>
    </source>
</reference>
<sequence>MKRYFINDGQLDVHITEWGREQAPVIFCLHGLGSTSLSFIEIAEELKNEYRIISVDAPGHGKTGTYESQEMYDTPALSSWLNTILYKLGIEEFYFLAHSWGGFVALYYLLHNSEKVKGTILIDGGYQTKWRMDKTVDEETAHYEKDFEGCVETWDEFLDTAVYGNSRRTRLLDIAAKDLSLEKNGKYYWHARGTTAAKIIRGMHKYETEDIYEQLPSDMDLLLLRPQSDLPYRNLTAGIFQEKTGALVKCIPHTSHMLHWDNPAVVIEEIRERWK</sequence>
<dbReference type="Proteomes" id="UP000614490">
    <property type="component" value="Unassembled WGS sequence"/>
</dbReference>
<evidence type="ECO:0000259" key="2">
    <source>
        <dbReference type="Pfam" id="PF00561"/>
    </source>
</evidence>
<feature type="domain" description="AB hydrolase-1" evidence="2">
    <location>
        <begin position="24"/>
        <end position="263"/>
    </location>
</feature>
<gene>
    <name evidence="3" type="ORF">H0267_02690</name>
</gene>
<dbReference type="Pfam" id="PF00561">
    <property type="entry name" value="Abhydrolase_1"/>
    <property type="match status" value="1"/>
</dbReference>